<protein>
    <submittedName>
        <fullName evidence="4">Zinc finger AN1-type</fullName>
    </submittedName>
</protein>
<dbReference type="PANTHER" id="PTHR14677">
    <property type="entry name" value="ARSENITE INDUCUBLE RNA ASSOCIATED PROTEIN AIP-1-RELATED"/>
    <property type="match status" value="1"/>
</dbReference>
<evidence type="ECO:0000256" key="2">
    <source>
        <dbReference type="SAM" id="MobiDB-lite"/>
    </source>
</evidence>
<dbReference type="SMART" id="SM00154">
    <property type="entry name" value="ZnF_AN1"/>
    <property type="match status" value="2"/>
</dbReference>
<evidence type="ECO:0000256" key="1">
    <source>
        <dbReference type="PROSITE-ProRule" id="PRU00449"/>
    </source>
</evidence>
<gene>
    <name evidence="4" type="ORF">ISN44_As12g034330</name>
</gene>
<accession>A0A8T1YQH1</accession>
<dbReference type="InterPro" id="IPR000058">
    <property type="entry name" value="Znf_AN1"/>
</dbReference>
<keyword evidence="1" id="KW-0863">Zinc-finger</keyword>
<reference evidence="4 5" key="1">
    <citation type="submission" date="2020-12" db="EMBL/GenBank/DDBJ databases">
        <title>Concerted genomic and epigenomic changes stabilize Arabidopsis allopolyploids.</title>
        <authorList>
            <person name="Chen Z."/>
        </authorList>
    </citation>
    <scope>NUCLEOTIDE SEQUENCE [LARGE SCALE GENOMIC DNA]</scope>
    <source>
        <strain evidence="4">As9502</strain>
        <tissue evidence="4">Leaf</tissue>
    </source>
</reference>
<keyword evidence="5" id="KW-1185">Reference proteome</keyword>
<dbReference type="PANTHER" id="PTHR14677:SF36">
    <property type="entry name" value="ZINC FINGER AN1 AND C2H2 DOMAIN-CONTAINING STRESS-ASSOCIATED PROTEIN 13-RELATED"/>
    <property type="match status" value="1"/>
</dbReference>
<sequence length="217" mass="24649">MGTPEFPDLGKHCSVDVCKQIDFMPFTCDRCLQVLCLDHRSYMKHDCPRDVTVVNTGEEDSNANWDKHVNNTDCDPSKKKRCPVPRCRELLTFSYTVKCRDCCIDHCLKHRFGPDHTCSGPCKQPDSSFSSTNPTVAATSTPASSSRSPASFFASLEARLRKTRQTRTRLNSTREGEDSRVGNPPLWMVREGVDGVVRELRGQMIQEEEENVEWEEE</sequence>
<feature type="domain" description="AN1-type" evidence="3">
    <location>
        <begin position="76"/>
        <end position="126"/>
    </location>
</feature>
<keyword evidence="1" id="KW-0479">Metal-binding</keyword>
<comment type="caution">
    <text evidence="4">The sequence shown here is derived from an EMBL/GenBank/DDBJ whole genome shotgun (WGS) entry which is preliminary data.</text>
</comment>
<evidence type="ECO:0000259" key="3">
    <source>
        <dbReference type="PROSITE" id="PS51039"/>
    </source>
</evidence>
<evidence type="ECO:0000313" key="4">
    <source>
        <dbReference type="EMBL" id="KAG7548234.1"/>
    </source>
</evidence>
<feature type="region of interest" description="Disordered" evidence="2">
    <location>
        <begin position="163"/>
        <end position="186"/>
    </location>
</feature>
<name>A0A8T1YQH1_ARASU</name>
<evidence type="ECO:0000313" key="5">
    <source>
        <dbReference type="Proteomes" id="UP000694251"/>
    </source>
</evidence>
<proteinExistence type="predicted"/>
<dbReference type="GO" id="GO:0005737">
    <property type="term" value="C:cytoplasm"/>
    <property type="evidence" value="ECO:0007669"/>
    <property type="project" value="TreeGrafter"/>
</dbReference>
<dbReference type="EMBL" id="JAEFBJ010000012">
    <property type="protein sequence ID" value="KAG7548234.1"/>
    <property type="molecule type" value="Genomic_DNA"/>
</dbReference>
<keyword evidence="1" id="KW-0862">Zinc</keyword>
<dbReference type="AlphaFoldDB" id="A0A8T1YQH1"/>
<dbReference type="OrthoDB" id="431929at2759"/>
<dbReference type="Pfam" id="PF01428">
    <property type="entry name" value="zf-AN1"/>
    <property type="match status" value="1"/>
</dbReference>
<feature type="region of interest" description="Disordered" evidence="2">
    <location>
        <begin position="129"/>
        <end position="150"/>
    </location>
</feature>
<dbReference type="PROSITE" id="PS51039">
    <property type="entry name" value="ZF_AN1"/>
    <property type="match status" value="2"/>
</dbReference>
<dbReference type="GO" id="GO:0008270">
    <property type="term" value="F:zinc ion binding"/>
    <property type="evidence" value="ECO:0007669"/>
    <property type="project" value="UniProtKB-KW"/>
</dbReference>
<dbReference type="Proteomes" id="UP000694251">
    <property type="component" value="Chromosome 12"/>
</dbReference>
<organism evidence="4 5">
    <name type="scientific">Arabidopsis suecica</name>
    <name type="common">Swedish thale-cress</name>
    <name type="synonym">Cardaminopsis suecica</name>
    <dbReference type="NCBI Taxonomy" id="45249"/>
    <lineage>
        <taxon>Eukaryota</taxon>
        <taxon>Viridiplantae</taxon>
        <taxon>Streptophyta</taxon>
        <taxon>Embryophyta</taxon>
        <taxon>Tracheophyta</taxon>
        <taxon>Spermatophyta</taxon>
        <taxon>Magnoliopsida</taxon>
        <taxon>eudicotyledons</taxon>
        <taxon>Gunneridae</taxon>
        <taxon>Pentapetalae</taxon>
        <taxon>rosids</taxon>
        <taxon>malvids</taxon>
        <taxon>Brassicales</taxon>
        <taxon>Brassicaceae</taxon>
        <taxon>Camelineae</taxon>
        <taxon>Arabidopsis</taxon>
    </lineage>
</organism>
<feature type="domain" description="AN1-type" evidence="3">
    <location>
        <begin position="7"/>
        <end position="55"/>
    </location>
</feature>
<feature type="compositionally biased region" description="Low complexity" evidence="2">
    <location>
        <begin position="130"/>
        <end position="150"/>
    </location>
</feature>